<dbReference type="EMBL" id="FQXP01000003">
    <property type="protein sequence ID" value="SHH51570.1"/>
    <property type="molecule type" value="Genomic_DNA"/>
</dbReference>
<name>A0A1M5TLQ1_9CLOT</name>
<keyword evidence="1" id="KW-0812">Transmembrane</keyword>
<sequence length="186" mass="20763">MKKVYKSKKGITLVELLVAIGIFGIVMVITGSIINYSSKFYVKSNQNLKGASEARIGMSYVINRLREYETLDAVEISNGNGNEYGTITFSKKDATTSNMMPLSIIEFEDGKLIEKQYNNGVLSSESSTIAYLSHFSIAKVLRDESDLNSWDKRTVKITIKYKDSSSTDQVISTVLNRKCKINVKTS</sequence>
<dbReference type="STRING" id="1121306.SAMN02745196_00631"/>
<gene>
    <name evidence="2" type="ORF">SAMN02745196_00631</name>
</gene>
<evidence type="ECO:0000313" key="2">
    <source>
        <dbReference type="EMBL" id="SHH51570.1"/>
    </source>
</evidence>
<dbReference type="NCBIfam" id="TIGR02532">
    <property type="entry name" value="IV_pilin_GFxxxE"/>
    <property type="match status" value="1"/>
</dbReference>
<keyword evidence="1" id="KW-0472">Membrane</keyword>
<organism evidence="2 3">
    <name type="scientific">Clostridium collagenovorans DSM 3089</name>
    <dbReference type="NCBI Taxonomy" id="1121306"/>
    <lineage>
        <taxon>Bacteria</taxon>
        <taxon>Bacillati</taxon>
        <taxon>Bacillota</taxon>
        <taxon>Clostridia</taxon>
        <taxon>Eubacteriales</taxon>
        <taxon>Clostridiaceae</taxon>
        <taxon>Clostridium</taxon>
    </lineage>
</organism>
<dbReference type="InterPro" id="IPR012902">
    <property type="entry name" value="N_methyl_site"/>
</dbReference>
<accession>A0A1M5TLQ1</accession>
<evidence type="ECO:0000313" key="3">
    <source>
        <dbReference type="Proteomes" id="UP000184526"/>
    </source>
</evidence>
<dbReference type="RefSeq" id="WP_072829955.1">
    <property type="nucleotide sequence ID" value="NZ_FQXP01000003.1"/>
</dbReference>
<dbReference type="OrthoDB" id="2179181at2"/>
<keyword evidence="3" id="KW-1185">Reference proteome</keyword>
<proteinExistence type="predicted"/>
<keyword evidence="1" id="KW-1133">Transmembrane helix</keyword>
<reference evidence="2 3" key="1">
    <citation type="submission" date="2016-11" db="EMBL/GenBank/DDBJ databases">
        <authorList>
            <person name="Jaros S."/>
            <person name="Januszkiewicz K."/>
            <person name="Wedrychowicz H."/>
        </authorList>
    </citation>
    <scope>NUCLEOTIDE SEQUENCE [LARGE SCALE GENOMIC DNA]</scope>
    <source>
        <strain evidence="2 3">DSM 3089</strain>
    </source>
</reference>
<dbReference type="Proteomes" id="UP000184526">
    <property type="component" value="Unassembled WGS sequence"/>
</dbReference>
<protein>
    <submittedName>
        <fullName evidence="2">Prepilin-type N-terminal cleavage/methylation domain-containing protein</fullName>
    </submittedName>
</protein>
<dbReference type="Pfam" id="PF07963">
    <property type="entry name" value="N_methyl"/>
    <property type="match status" value="1"/>
</dbReference>
<dbReference type="AlphaFoldDB" id="A0A1M5TLQ1"/>
<evidence type="ECO:0000256" key="1">
    <source>
        <dbReference type="SAM" id="Phobius"/>
    </source>
</evidence>
<feature type="transmembrane region" description="Helical" evidence="1">
    <location>
        <begin position="12"/>
        <end position="34"/>
    </location>
</feature>
<dbReference type="PROSITE" id="PS00409">
    <property type="entry name" value="PROKAR_NTER_METHYL"/>
    <property type="match status" value="1"/>
</dbReference>